<sequence>MRIQELRKHQLGSNLQGGQEASNDTRAVPLLCRKHFKTNLSHFQANHDQQFIGLATYTEPRFFAFHLPAEHQIPLFALSHLQSITEGNKE</sequence>
<keyword evidence="3" id="KW-1185">Reference proteome</keyword>
<evidence type="ECO:0000256" key="1">
    <source>
        <dbReference type="SAM" id="MobiDB-lite"/>
    </source>
</evidence>
<dbReference type="Proteomes" id="UP000324222">
    <property type="component" value="Unassembled WGS sequence"/>
</dbReference>
<feature type="region of interest" description="Disordered" evidence="1">
    <location>
        <begin position="1"/>
        <end position="24"/>
    </location>
</feature>
<evidence type="ECO:0000313" key="3">
    <source>
        <dbReference type="Proteomes" id="UP000324222"/>
    </source>
</evidence>
<organism evidence="2 3">
    <name type="scientific">Portunus trituberculatus</name>
    <name type="common">Swimming crab</name>
    <name type="synonym">Neptunus trituberculatus</name>
    <dbReference type="NCBI Taxonomy" id="210409"/>
    <lineage>
        <taxon>Eukaryota</taxon>
        <taxon>Metazoa</taxon>
        <taxon>Ecdysozoa</taxon>
        <taxon>Arthropoda</taxon>
        <taxon>Crustacea</taxon>
        <taxon>Multicrustacea</taxon>
        <taxon>Malacostraca</taxon>
        <taxon>Eumalacostraca</taxon>
        <taxon>Eucarida</taxon>
        <taxon>Decapoda</taxon>
        <taxon>Pleocyemata</taxon>
        <taxon>Brachyura</taxon>
        <taxon>Eubrachyura</taxon>
        <taxon>Portunoidea</taxon>
        <taxon>Portunidae</taxon>
        <taxon>Portuninae</taxon>
        <taxon>Portunus</taxon>
    </lineage>
</organism>
<protein>
    <submittedName>
        <fullName evidence="2">Uncharacterized protein</fullName>
    </submittedName>
</protein>
<name>A0A5B7HZ25_PORTR</name>
<gene>
    <name evidence="2" type="ORF">E2C01_069627</name>
</gene>
<comment type="caution">
    <text evidence="2">The sequence shown here is derived from an EMBL/GenBank/DDBJ whole genome shotgun (WGS) entry which is preliminary data.</text>
</comment>
<proteinExistence type="predicted"/>
<evidence type="ECO:0000313" key="2">
    <source>
        <dbReference type="EMBL" id="MPC75243.1"/>
    </source>
</evidence>
<reference evidence="2 3" key="1">
    <citation type="submission" date="2019-05" db="EMBL/GenBank/DDBJ databases">
        <title>Another draft genome of Portunus trituberculatus and its Hox gene families provides insights of decapod evolution.</title>
        <authorList>
            <person name="Jeong J.-H."/>
            <person name="Song I."/>
            <person name="Kim S."/>
            <person name="Choi T."/>
            <person name="Kim D."/>
            <person name="Ryu S."/>
            <person name="Kim W."/>
        </authorList>
    </citation>
    <scope>NUCLEOTIDE SEQUENCE [LARGE SCALE GENOMIC DNA]</scope>
    <source>
        <tissue evidence="2">Muscle</tissue>
    </source>
</reference>
<feature type="compositionally biased region" description="Polar residues" evidence="1">
    <location>
        <begin position="11"/>
        <end position="24"/>
    </location>
</feature>
<dbReference type="EMBL" id="VSRR010040659">
    <property type="protein sequence ID" value="MPC75243.1"/>
    <property type="molecule type" value="Genomic_DNA"/>
</dbReference>
<accession>A0A5B7HZ25</accession>
<dbReference type="AlphaFoldDB" id="A0A5B7HZ25"/>